<feature type="region of interest" description="Disordered" evidence="6">
    <location>
        <begin position="146"/>
        <end position="262"/>
    </location>
</feature>
<accession>A0A9Q0ECX9</accession>
<evidence type="ECO:0000256" key="5">
    <source>
        <dbReference type="SAM" id="Coils"/>
    </source>
</evidence>
<gene>
    <name evidence="7" type="ORF">NHX12_029030</name>
</gene>
<dbReference type="AlphaFoldDB" id="A0A9Q0ECX9"/>
<comment type="subcellular location">
    <subcellularLocation>
        <location evidence="1">Golgi apparatus</location>
    </subcellularLocation>
</comment>
<dbReference type="GO" id="GO:0007165">
    <property type="term" value="P:signal transduction"/>
    <property type="evidence" value="ECO:0007669"/>
    <property type="project" value="InterPro"/>
</dbReference>
<dbReference type="EMBL" id="JANIIK010000044">
    <property type="protein sequence ID" value="KAJ3604289.1"/>
    <property type="molecule type" value="Genomic_DNA"/>
</dbReference>
<evidence type="ECO:0008006" key="9">
    <source>
        <dbReference type="Google" id="ProtNLM"/>
    </source>
</evidence>
<keyword evidence="4 5" id="KW-0175">Coiled coil</keyword>
<evidence type="ECO:0000256" key="4">
    <source>
        <dbReference type="ARBA" id="ARBA00023054"/>
    </source>
</evidence>
<comment type="similarity">
    <text evidence="2">Belongs to the GKAP1 family.</text>
</comment>
<sequence>MASSAMITVPTTASRFALLQIDSDSDSEGKSSGKASSGKNRQGKTTAAGKATQKNDLKKDKKKKKKDQQQCEVNELRSLAFKKIPQKSSSQPPTLQGVANVLLNPGSGTPLPEGWQQWKQRDEQITSELYEADLEKALILSKQDFEQQKIQKTTDVSSPKSRVGKEGGGKKEKKKGQQGKDKKTVSLQNFQTDGAAEHLGKKLEKEDSRAATAGPGQDERFFNKVEDDVNKIVQREKRREQYSTSPGQEANTSTEHEPDPRAEQLMDDLEKKDQEIEKLKSTISQWEVKYREVKARNAQLLKMLQQGEMKDKAEILLHVDELLHIKEELSSQVQLLHAALEQEKSKVKGLQSDQPKHQGNKRGKKGSEGDL</sequence>
<keyword evidence="8" id="KW-1185">Reference proteome</keyword>
<comment type="caution">
    <text evidence="7">The sequence shown here is derived from an EMBL/GenBank/DDBJ whole genome shotgun (WGS) entry which is preliminary data.</text>
</comment>
<evidence type="ECO:0000313" key="7">
    <source>
        <dbReference type="EMBL" id="KAJ3604289.1"/>
    </source>
</evidence>
<feature type="compositionally biased region" description="Basic and acidic residues" evidence="6">
    <location>
        <begin position="217"/>
        <end position="241"/>
    </location>
</feature>
<dbReference type="PANTHER" id="PTHR14899:SF0">
    <property type="entry name" value="G KINASE-ANCHORING PROTEIN 1"/>
    <property type="match status" value="1"/>
</dbReference>
<proteinExistence type="inferred from homology"/>
<evidence type="ECO:0000256" key="3">
    <source>
        <dbReference type="ARBA" id="ARBA00023034"/>
    </source>
</evidence>
<keyword evidence="3" id="KW-0333">Golgi apparatus</keyword>
<reference evidence="7" key="1">
    <citation type="submission" date="2022-07" db="EMBL/GenBank/DDBJ databases">
        <title>Chromosome-level genome of Muraenolepis orangiensis.</title>
        <authorList>
            <person name="Kim J."/>
        </authorList>
    </citation>
    <scope>NUCLEOTIDE SEQUENCE</scope>
    <source>
        <strain evidence="7">KU_S4_2022</strain>
        <tissue evidence="7">Muscle</tissue>
    </source>
</reference>
<feature type="compositionally biased region" description="Polar residues" evidence="6">
    <location>
        <begin position="150"/>
        <end position="160"/>
    </location>
</feature>
<dbReference type="GO" id="GO:0005794">
    <property type="term" value="C:Golgi apparatus"/>
    <property type="evidence" value="ECO:0007669"/>
    <property type="project" value="UniProtKB-SubCell"/>
</dbReference>
<organism evidence="7 8">
    <name type="scientific">Muraenolepis orangiensis</name>
    <name type="common">Patagonian moray cod</name>
    <dbReference type="NCBI Taxonomy" id="630683"/>
    <lineage>
        <taxon>Eukaryota</taxon>
        <taxon>Metazoa</taxon>
        <taxon>Chordata</taxon>
        <taxon>Craniata</taxon>
        <taxon>Vertebrata</taxon>
        <taxon>Euteleostomi</taxon>
        <taxon>Actinopterygii</taxon>
        <taxon>Neopterygii</taxon>
        <taxon>Teleostei</taxon>
        <taxon>Neoteleostei</taxon>
        <taxon>Acanthomorphata</taxon>
        <taxon>Zeiogadaria</taxon>
        <taxon>Gadariae</taxon>
        <taxon>Gadiformes</taxon>
        <taxon>Muraenolepidoidei</taxon>
        <taxon>Muraenolepididae</taxon>
        <taxon>Muraenolepis</taxon>
    </lineage>
</organism>
<evidence type="ECO:0000256" key="6">
    <source>
        <dbReference type="SAM" id="MobiDB-lite"/>
    </source>
</evidence>
<protein>
    <recommendedName>
        <fullName evidence="9">G kinase-anchoring protein 1</fullName>
    </recommendedName>
</protein>
<evidence type="ECO:0000256" key="2">
    <source>
        <dbReference type="ARBA" id="ARBA00006662"/>
    </source>
</evidence>
<dbReference type="InterPro" id="IPR026109">
    <property type="entry name" value="GKAP1"/>
</dbReference>
<feature type="compositionally biased region" description="Basic and acidic residues" evidence="6">
    <location>
        <begin position="195"/>
        <end position="209"/>
    </location>
</feature>
<dbReference type="Proteomes" id="UP001148018">
    <property type="component" value="Unassembled WGS sequence"/>
</dbReference>
<dbReference type="PRINTS" id="PR02083">
    <property type="entry name" value="GKINASEAP1"/>
</dbReference>
<feature type="region of interest" description="Disordered" evidence="6">
    <location>
        <begin position="20"/>
        <end position="114"/>
    </location>
</feature>
<dbReference type="PANTHER" id="PTHR14899">
    <property type="entry name" value="G KINASE ANCHORING PROTEIN 1"/>
    <property type="match status" value="1"/>
</dbReference>
<feature type="compositionally biased region" description="Polar residues" evidence="6">
    <location>
        <begin position="242"/>
        <end position="253"/>
    </location>
</feature>
<feature type="compositionally biased region" description="Low complexity" evidence="6">
    <location>
        <begin position="30"/>
        <end position="39"/>
    </location>
</feature>
<name>A0A9Q0ECX9_9TELE</name>
<dbReference type="OrthoDB" id="5864420at2759"/>
<feature type="coiled-coil region" evidence="5">
    <location>
        <begin position="262"/>
        <end position="296"/>
    </location>
</feature>
<feature type="region of interest" description="Disordered" evidence="6">
    <location>
        <begin position="343"/>
        <end position="371"/>
    </location>
</feature>
<evidence type="ECO:0000256" key="1">
    <source>
        <dbReference type="ARBA" id="ARBA00004555"/>
    </source>
</evidence>
<evidence type="ECO:0000313" key="8">
    <source>
        <dbReference type="Proteomes" id="UP001148018"/>
    </source>
</evidence>